<feature type="transmembrane region" description="Helical" evidence="2">
    <location>
        <begin position="73"/>
        <end position="93"/>
    </location>
</feature>
<evidence type="ECO:0000256" key="1">
    <source>
        <dbReference type="SAM" id="MobiDB-lite"/>
    </source>
</evidence>
<feature type="region of interest" description="Disordered" evidence="1">
    <location>
        <begin position="1"/>
        <end position="67"/>
    </location>
</feature>
<dbReference type="EMBL" id="JRHA01000001">
    <property type="protein sequence ID" value="PQK08940.1"/>
    <property type="molecule type" value="Genomic_DNA"/>
</dbReference>
<dbReference type="CDD" id="cd08586">
    <property type="entry name" value="PI-PLCc_BcPLC_like"/>
    <property type="match status" value="1"/>
</dbReference>
<name>A0A2S7XYH9_BEABA</name>
<gene>
    <name evidence="4" type="ORF">BB8028_0001g10120</name>
</gene>
<evidence type="ECO:0000256" key="2">
    <source>
        <dbReference type="SAM" id="Phobius"/>
    </source>
</evidence>
<organism evidence="4 5">
    <name type="scientific">Beauveria bassiana</name>
    <name type="common">White muscardine disease fungus</name>
    <name type="synonym">Tritirachium shiotae</name>
    <dbReference type="NCBI Taxonomy" id="176275"/>
    <lineage>
        <taxon>Eukaryota</taxon>
        <taxon>Fungi</taxon>
        <taxon>Dikarya</taxon>
        <taxon>Ascomycota</taxon>
        <taxon>Pezizomycotina</taxon>
        <taxon>Sordariomycetes</taxon>
        <taxon>Hypocreomycetidae</taxon>
        <taxon>Hypocreales</taxon>
        <taxon>Cordycipitaceae</taxon>
        <taxon>Beauveria</taxon>
    </lineage>
</organism>
<keyword evidence="2" id="KW-1133">Transmembrane helix</keyword>
<evidence type="ECO:0000313" key="5">
    <source>
        <dbReference type="Proteomes" id="UP000237441"/>
    </source>
</evidence>
<dbReference type="Gene3D" id="3.20.20.190">
    <property type="entry name" value="Phosphatidylinositol (PI) phosphodiesterase"/>
    <property type="match status" value="1"/>
</dbReference>
<feature type="compositionally biased region" description="Low complexity" evidence="1">
    <location>
        <begin position="25"/>
        <end position="35"/>
    </location>
</feature>
<dbReference type="PANTHER" id="PTHR13593:SF113">
    <property type="entry name" value="SI:DKEY-266F7.9"/>
    <property type="match status" value="1"/>
</dbReference>
<evidence type="ECO:0000313" key="4">
    <source>
        <dbReference type="EMBL" id="PQK08940.1"/>
    </source>
</evidence>
<feature type="domain" description="Phosphatidylinositol-specific phospholipase C X" evidence="3">
    <location>
        <begin position="144"/>
        <end position="291"/>
    </location>
</feature>
<dbReference type="Proteomes" id="UP000237441">
    <property type="component" value="Unassembled WGS sequence"/>
</dbReference>
<dbReference type="GO" id="GO:0006629">
    <property type="term" value="P:lipid metabolic process"/>
    <property type="evidence" value="ECO:0007669"/>
    <property type="project" value="InterPro"/>
</dbReference>
<evidence type="ECO:0000259" key="3">
    <source>
        <dbReference type="SMART" id="SM00148"/>
    </source>
</evidence>
<accession>A0A2S7XYH9</accession>
<dbReference type="InterPro" id="IPR017946">
    <property type="entry name" value="PLC-like_Pdiesterase_TIM-brl"/>
</dbReference>
<dbReference type="Pfam" id="PF00388">
    <property type="entry name" value="PI-PLC-X"/>
    <property type="match status" value="1"/>
</dbReference>
<sequence>MRSQSPIPLNNRRYSPDLESRPFISSSSSCHLSFSPSPPSSPLLRKHSPDTTLLPPPHPHPHPHHHRRRRRHITAYSCLSWLALAAFIALFIMMLLRTLLYTAVVSAAPCAVSAACYHGFRSAFSFDAAHHPAWMGALRNDTLLTSLSIPGTHDTMTYAIGSDVLQCQNWNLSMQLAAGLRYFDVRARLRDDQLHIYHGDGDTGFGYQDVLLELFAFLAQHPSEAVVMRLKQEGKPLGQHNTLTFEEAFNYYRHNSSITAKQAARHMHDWDPAAPLPALGHLRSKVLVLQDFPADRDGPANKYGVAWDGEQMVLEDRWIVPDVHHLRDKWTAIREALERAAGDVQDNKALYLSHISASVGVLPIEAAAGPKNGSVVGMNDETGRWLENGDQTGRTGIVIFDFPGKRAIEAVLARNAAYNA</sequence>
<dbReference type="InterPro" id="IPR000909">
    <property type="entry name" value="PLipase_C_PInositol-sp_X_dom"/>
</dbReference>
<dbReference type="OrthoDB" id="1046782at2759"/>
<proteinExistence type="predicted"/>
<dbReference type="InterPro" id="IPR051057">
    <property type="entry name" value="PI-PLC_domain"/>
</dbReference>
<dbReference type="PANTHER" id="PTHR13593">
    <property type="match status" value="1"/>
</dbReference>
<comment type="caution">
    <text evidence="4">The sequence shown here is derived from an EMBL/GenBank/DDBJ whole genome shotgun (WGS) entry which is preliminary data.</text>
</comment>
<keyword evidence="2" id="KW-0812">Transmembrane</keyword>
<reference evidence="4 5" key="1">
    <citation type="submission" date="2016-07" db="EMBL/GenBank/DDBJ databases">
        <title>Comparative genomics of the entomopathogenic fungus Beauveria bassiana.</title>
        <authorList>
            <person name="Valero Jimenez C.A."/>
            <person name="Zwaan B.J."/>
            <person name="Van Kan J.A."/>
            <person name="Takken W."/>
            <person name="Debets A.J."/>
            <person name="Schoustra S.E."/>
            <person name="Koenraadt C.J."/>
        </authorList>
    </citation>
    <scope>NUCLEOTIDE SEQUENCE [LARGE SCALE GENOMIC DNA]</scope>
    <source>
        <strain evidence="4 5">ARSEF 8028</strain>
    </source>
</reference>
<protein>
    <recommendedName>
        <fullName evidence="3">Phosphatidylinositol-specific phospholipase C X domain-containing protein</fullName>
    </recommendedName>
</protein>
<dbReference type="SMART" id="SM00148">
    <property type="entry name" value="PLCXc"/>
    <property type="match status" value="1"/>
</dbReference>
<dbReference type="PROSITE" id="PS50007">
    <property type="entry name" value="PIPLC_X_DOMAIN"/>
    <property type="match status" value="1"/>
</dbReference>
<dbReference type="SUPFAM" id="SSF51695">
    <property type="entry name" value="PLC-like phosphodiesterases"/>
    <property type="match status" value="1"/>
</dbReference>
<keyword evidence="2" id="KW-0472">Membrane</keyword>
<dbReference type="AlphaFoldDB" id="A0A2S7XYH9"/>
<dbReference type="GO" id="GO:0008081">
    <property type="term" value="F:phosphoric diester hydrolase activity"/>
    <property type="evidence" value="ECO:0007669"/>
    <property type="project" value="InterPro"/>
</dbReference>